<keyword evidence="1" id="KW-0812">Transmembrane</keyword>
<protein>
    <submittedName>
        <fullName evidence="3">DUF2062 domain-containing protein</fullName>
    </submittedName>
</protein>
<dbReference type="RefSeq" id="WP_168449746.1">
    <property type="nucleotide sequence ID" value="NZ_JAAWWK010000002.1"/>
</dbReference>
<evidence type="ECO:0000313" key="3">
    <source>
        <dbReference type="EMBL" id="NKI17232.1"/>
    </source>
</evidence>
<keyword evidence="4" id="KW-1185">Reference proteome</keyword>
<feature type="transmembrane region" description="Helical" evidence="1">
    <location>
        <begin position="132"/>
        <end position="155"/>
    </location>
</feature>
<reference evidence="3 4" key="1">
    <citation type="submission" date="2020-04" db="EMBL/GenBank/DDBJ databases">
        <authorList>
            <person name="Yoon J."/>
        </authorList>
    </citation>
    <scope>NUCLEOTIDE SEQUENCE [LARGE SCALE GENOMIC DNA]</scope>
    <source>
        <strain evidence="3 4">KMU-166</strain>
    </source>
</reference>
<evidence type="ECO:0000313" key="4">
    <source>
        <dbReference type="Proteomes" id="UP000765845"/>
    </source>
</evidence>
<keyword evidence="1" id="KW-0472">Membrane</keyword>
<organism evidence="3 4">
    <name type="scientific">Spongiibacter thalassae</name>
    <dbReference type="NCBI Taxonomy" id="2721624"/>
    <lineage>
        <taxon>Bacteria</taxon>
        <taxon>Pseudomonadati</taxon>
        <taxon>Pseudomonadota</taxon>
        <taxon>Gammaproteobacteria</taxon>
        <taxon>Cellvibrionales</taxon>
        <taxon>Spongiibacteraceae</taxon>
        <taxon>Spongiibacter</taxon>
    </lineage>
</organism>
<keyword evidence="1" id="KW-1133">Transmembrane helix</keyword>
<feature type="transmembrane region" description="Helical" evidence="1">
    <location>
        <begin position="44"/>
        <end position="70"/>
    </location>
</feature>
<dbReference type="Proteomes" id="UP000765845">
    <property type="component" value="Unassembled WGS sequence"/>
</dbReference>
<feature type="transmembrane region" description="Helical" evidence="1">
    <location>
        <begin position="77"/>
        <end position="98"/>
    </location>
</feature>
<dbReference type="Pfam" id="PF09835">
    <property type="entry name" value="DUF2062"/>
    <property type="match status" value="1"/>
</dbReference>
<proteinExistence type="predicted"/>
<dbReference type="PANTHER" id="PTHR40547">
    <property type="entry name" value="SLL0298 PROTEIN"/>
    <property type="match status" value="1"/>
</dbReference>
<feature type="domain" description="DUF2062" evidence="2">
    <location>
        <begin position="23"/>
        <end position="164"/>
    </location>
</feature>
<evidence type="ECO:0000256" key="1">
    <source>
        <dbReference type="SAM" id="Phobius"/>
    </source>
</evidence>
<dbReference type="InterPro" id="IPR018639">
    <property type="entry name" value="DUF2062"/>
</dbReference>
<dbReference type="PANTHER" id="PTHR40547:SF1">
    <property type="entry name" value="SLL0298 PROTEIN"/>
    <property type="match status" value="1"/>
</dbReference>
<name>A0ABX1GFR8_9GAMM</name>
<evidence type="ECO:0000259" key="2">
    <source>
        <dbReference type="Pfam" id="PF09835"/>
    </source>
</evidence>
<sequence length="188" mass="21742">MARKFFKRWLPTPEIMREHPSVRVFGSLLHDANLWHLNRRSVTLAFFIGLFTAFVPLPAQMLLAAMVAIVCRANLPISVMLVWISNPVTIPAIFYFTYKVGALLLDVPRAKFHFELSWIWIQEELTLLWRPFLLGCFVTGLFSSLLGAVTVHVLWRVNVVRRWRKRQALRRTRGVLKKPAKTPPPPNS</sequence>
<comment type="caution">
    <text evidence="3">The sequence shown here is derived from an EMBL/GenBank/DDBJ whole genome shotgun (WGS) entry which is preliminary data.</text>
</comment>
<accession>A0ABX1GFR8</accession>
<gene>
    <name evidence="3" type="ORF">HCU74_07330</name>
</gene>
<dbReference type="EMBL" id="JAAWWK010000002">
    <property type="protein sequence ID" value="NKI17232.1"/>
    <property type="molecule type" value="Genomic_DNA"/>
</dbReference>